<reference evidence="4" key="1">
    <citation type="submission" date="2020-12" db="EMBL/GenBank/DDBJ databases">
        <title>Geomonas sp. Red875, isolated from river sediment.</title>
        <authorList>
            <person name="Xu Z."/>
            <person name="Zhang Z."/>
            <person name="Masuda Y."/>
            <person name="Itoh H."/>
            <person name="Senoo K."/>
        </authorList>
    </citation>
    <scope>NUCLEOTIDE SEQUENCE</scope>
    <source>
        <strain evidence="4">Red875</strain>
    </source>
</reference>
<keyword evidence="5" id="KW-1185">Reference proteome</keyword>
<feature type="domain" description="Response regulatory" evidence="3">
    <location>
        <begin position="14"/>
        <end position="130"/>
    </location>
</feature>
<evidence type="ECO:0000313" key="5">
    <source>
        <dbReference type="Proteomes" id="UP000636888"/>
    </source>
</evidence>
<evidence type="ECO:0000313" key="4">
    <source>
        <dbReference type="EMBL" id="MBJ6725736.1"/>
    </source>
</evidence>
<dbReference type="Proteomes" id="UP000636888">
    <property type="component" value="Unassembled WGS sequence"/>
</dbReference>
<organism evidence="4 5">
    <name type="scientific">Geomesophilobacter sediminis</name>
    <dbReference type="NCBI Taxonomy" id="2798584"/>
    <lineage>
        <taxon>Bacteria</taxon>
        <taxon>Pseudomonadati</taxon>
        <taxon>Thermodesulfobacteriota</taxon>
        <taxon>Desulfuromonadia</taxon>
        <taxon>Geobacterales</taxon>
        <taxon>Geobacteraceae</taxon>
        <taxon>Geomesophilobacter</taxon>
    </lineage>
</organism>
<evidence type="ECO:0000256" key="2">
    <source>
        <dbReference type="PROSITE-ProRule" id="PRU00169"/>
    </source>
</evidence>
<sequence length="137" mass="15065">METTVPTPTSGETTLLYVDDDEDTRRMIGTILHRRYKTVQILFAGDGIDALLKVVERSPDIILLDIFLPCLDGFTLAKKILTDNRESKVVVVSGCSDPVVVDGCLALGIAGYVSKPIYFPDFFQLLDELIGMEEVGP</sequence>
<dbReference type="SMART" id="SM00448">
    <property type="entry name" value="REC"/>
    <property type="match status" value="1"/>
</dbReference>
<dbReference type="Pfam" id="PF00072">
    <property type="entry name" value="Response_reg"/>
    <property type="match status" value="1"/>
</dbReference>
<dbReference type="PANTHER" id="PTHR44591:SF3">
    <property type="entry name" value="RESPONSE REGULATORY DOMAIN-CONTAINING PROTEIN"/>
    <property type="match status" value="1"/>
</dbReference>
<proteinExistence type="predicted"/>
<accession>A0A8J7JEN3</accession>
<dbReference type="InterPro" id="IPR001789">
    <property type="entry name" value="Sig_transdc_resp-reg_receiver"/>
</dbReference>
<gene>
    <name evidence="4" type="ORF">JFN93_13530</name>
</gene>
<dbReference type="RefSeq" id="WP_199384626.1">
    <property type="nucleotide sequence ID" value="NZ_JAEMHM010000010.1"/>
</dbReference>
<evidence type="ECO:0000259" key="3">
    <source>
        <dbReference type="PROSITE" id="PS50110"/>
    </source>
</evidence>
<dbReference type="InterPro" id="IPR011006">
    <property type="entry name" value="CheY-like_superfamily"/>
</dbReference>
<dbReference type="PROSITE" id="PS50110">
    <property type="entry name" value="RESPONSE_REGULATORY"/>
    <property type="match status" value="1"/>
</dbReference>
<feature type="modified residue" description="4-aspartylphosphate" evidence="2">
    <location>
        <position position="65"/>
    </location>
</feature>
<dbReference type="AlphaFoldDB" id="A0A8J7JEN3"/>
<dbReference type="CDD" id="cd00156">
    <property type="entry name" value="REC"/>
    <property type="match status" value="1"/>
</dbReference>
<name>A0A8J7JEN3_9BACT</name>
<keyword evidence="1 2" id="KW-0597">Phosphoprotein</keyword>
<dbReference type="Gene3D" id="3.40.50.2300">
    <property type="match status" value="1"/>
</dbReference>
<dbReference type="SUPFAM" id="SSF52172">
    <property type="entry name" value="CheY-like"/>
    <property type="match status" value="1"/>
</dbReference>
<dbReference type="EMBL" id="JAEMHM010000010">
    <property type="protein sequence ID" value="MBJ6725736.1"/>
    <property type="molecule type" value="Genomic_DNA"/>
</dbReference>
<evidence type="ECO:0000256" key="1">
    <source>
        <dbReference type="ARBA" id="ARBA00022553"/>
    </source>
</evidence>
<comment type="caution">
    <text evidence="4">The sequence shown here is derived from an EMBL/GenBank/DDBJ whole genome shotgun (WGS) entry which is preliminary data.</text>
</comment>
<dbReference type="PANTHER" id="PTHR44591">
    <property type="entry name" value="STRESS RESPONSE REGULATOR PROTEIN 1"/>
    <property type="match status" value="1"/>
</dbReference>
<dbReference type="GO" id="GO:0000160">
    <property type="term" value="P:phosphorelay signal transduction system"/>
    <property type="evidence" value="ECO:0007669"/>
    <property type="project" value="InterPro"/>
</dbReference>
<protein>
    <submittedName>
        <fullName evidence="4">Response regulator</fullName>
    </submittedName>
</protein>
<dbReference type="InterPro" id="IPR050595">
    <property type="entry name" value="Bact_response_regulator"/>
</dbReference>